<evidence type="ECO:0000313" key="3">
    <source>
        <dbReference type="Proteomes" id="UP001152024"/>
    </source>
</evidence>
<dbReference type="PANTHER" id="PTHR31252">
    <property type="entry name" value="DUF4419 DOMAIN-CONTAINING PROTEIN"/>
    <property type="match status" value="1"/>
</dbReference>
<reference evidence="2" key="1">
    <citation type="submission" date="2022-09" db="EMBL/GenBank/DDBJ databases">
        <title>Fusarium specimens isolated from Avocado Roots.</title>
        <authorList>
            <person name="Stajich J."/>
            <person name="Roper C."/>
            <person name="Heimlech-Rivalta G."/>
        </authorList>
    </citation>
    <scope>NUCLEOTIDE SEQUENCE</scope>
    <source>
        <strain evidence="2">CF00095</strain>
    </source>
</reference>
<protein>
    <submittedName>
        <fullName evidence="2">Uncharacterized protein</fullName>
    </submittedName>
</protein>
<keyword evidence="3" id="KW-1185">Reference proteome</keyword>
<name>A0ABQ8RJN4_FUSEQ</name>
<sequence length="436" mass="48822">MKALSLWLTLATASITIPLSPVAPLPLTGNIATTADDLFRRSCPEEVAYSVPYTPSLLASSFEDVSHVYPSSGGFIRGAVEAWAQHQHLVLRADEVWFEVLSQMNLYMSANSEKLRDMFVEFDGKEKIVVEGQSWEDMITSFGGEMNNRVKTKWLKDWILPNFSTSTPQDDVTATILMMGLMKTFFDFEGMVVCGIPSVTLLGEREDWVKLQDKLDRLYEFGTDAGLFADALKPIMKRFVSSWDEGDDTREFWEQIVRAKKKWSCGEGASEWDVSGWITGFQFFERDGKRRGFDPWAEEDEEEETKEEEIKMGIHPNDWSITMDGQSYLPVSLSDISTGYAKAPLKMKGYPQPGIDTDAYLLAGNVGVHRIEEEGRVEARPVSGWFLYGPVDTNYTVGPFFGSGSEMEGVAVGIAVCKDAIQSGKDTKGEEEVKDL</sequence>
<dbReference type="EMBL" id="JAOQBH010000005">
    <property type="protein sequence ID" value="KAJ4136485.1"/>
    <property type="molecule type" value="Genomic_DNA"/>
</dbReference>
<feature type="signal peptide" evidence="1">
    <location>
        <begin position="1"/>
        <end position="16"/>
    </location>
</feature>
<feature type="chain" id="PRO_5046851700" evidence="1">
    <location>
        <begin position="17"/>
        <end position="436"/>
    </location>
</feature>
<organism evidence="2 3">
    <name type="scientific">Fusarium equiseti</name>
    <name type="common">Fusarium scirpi</name>
    <dbReference type="NCBI Taxonomy" id="61235"/>
    <lineage>
        <taxon>Eukaryota</taxon>
        <taxon>Fungi</taxon>
        <taxon>Dikarya</taxon>
        <taxon>Ascomycota</taxon>
        <taxon>Pezizomycotina</taxon>
        <taxon>Sordariomycetes</taxon>
        <taxon>Hypocreomycetidae</taxon>
        <taxon>Hypocreales</taxon>
        <taxon>Nectriaceae</taxon>
        <taxon>Fusarium</taxon>
        <taxon>Fusarium incarnatum-equiseti species complex</taxon>
    </lineage>
</organism>
<accession>A0ABQ8RJN4</accession>
<dbReference type="PANTHER" id="PTHR31252:SF11">
    <property type="entry name" value="DUF4419 DOMAIN-CONTAINING PROTEIN"/>
    <property type="match status" value="1"/>
</dbReference>
<comment type="caution">
    <text evidence="2">The sequence shown here is derived from an EMBL/GenBank/DDBJ whole genome shotgun (WGS) entry which is preliminary data.</text>
</comment>
<proteinExistence type="predicted"/>
<dbReference type="Pfam" id="PF14388">
    <property type="entry name" value="DUF4419"/>
    <property type="match status" value="1"/>
</dbReference>
<evidence type="ECO:0000256" key="1">
    <source>
        <dbReference type="SAM" id="SignalP"/>
    </source>
</evidence>
<gene>
    <name evidence="2" type="ORF">NW768_004099</name>
</gene>
<keyword evidence="1" id="KW-0732">Signal</keyword>
<dbReference type="InterPro" id="IPR025533">
    <property type="entry name" value="DUF4419"/>
</dbReference>
<dbReference type="Proteomes" id="UP001152024">
    <property type="component" value="Unassembled WGS sequence"/>
</dbReference>
<evidence type="ECO:0000313" key="2">
    <source>
        <dbReference type="EMBL" id="KAJ4136485.1"/>
    </source>
</evidence>